<comment type="caution">
    <text evidence="2">The sequence shown here is derived from an EMBL/GenBank/DDBJ whole genome shotgun (WGS) entry which is preliminary data.</text>
</comment>
<dbReference type="EMBL" id="QFFF01000001">
    <property type="protein sequence ID" value="PWG01482.1"/>
    <property type="molecule type" value="Genomic_DNA"/>
</dbReference>
<sequence>MGMPVPSSAEGARPFTRRQALQNACFLEVLAQTGNARLAARQLGYNRSTFTKRRARDAAFAQRWEAALAAAHARFHLAGGTRPPDPILPSRSREGPGEGLSLKTEGGEPTIVRTRSGRLQLRLAPPGRMTKAAEQAFLRALAASANVRLAAAAAGFAHSSFYARARESRAFAREMRLALQMGYDRLEAALLAAGLPDSHEDDDWRESEPLPIPPMTPHQALQLLFLHEKSVRQMWEKPHRRRRRGESDETLRLRLMTMWTAERRRGAEDAAVRRAARYEESGDWRFEDEPPAPQLPPLHLVTGWSRADPNKPPHDPKRALFGGWRLEHMRRKLARK</sequence>
<organism evidence="2 3">
    <name type="scientific">Allosphingosinicella humi</name>
    <dbReference type="NCBI Taxonomy" id="2068657"/>
    <lineage>
        <taxon>Bacteria</taxon>
        <taxon>Pseudomonadati</taxon>
        <taxon>Pseudomonadota</taxon>
        <taxon>Alphaproteobacteria</taxon>
        <taxon>Sphingomonadales</taxon>
        <taxon>Sphingomonadaceae</taxon>
        <taxon>Allosphingosinicella</taxon>
    </lineage>
</organism>
<keyword evidence="3" id="KW-1185">Reference proteome</keyword>
<evidence type="ECO:0000256" key="1">
    <source>
        <dbReference type="SAM" id="MobiDB-lite"/>
    </source>
</evidence>
<dbReference type="AlphaFoldDB" id="A0A2U2IZG5"/>
<protein>
    <recommendedName>
        <fullName evidence="4">DNA binding HTH domain-containing protein</fullName>
    </recommendedName>
</protein>
<gene>
    <name evidence="2" type="ORF">DF286_00310</name>
</gene>
<dbReference type="Proteomes" id="UP000245916">
    <property type="component" value="Unassembled WGS sequence"/>
</dbReference>
<feature type="region of interest" description="Disordered" evidence="1">
    <location>
        <begin position="79"/>
        <end position="108"/>
    </location>
</feature>
<dbReference type="RefSeq" id="WP_109269622.1">
    <property type="nucleotide sequence ID" value="NZ_QFFF01000001.1"/>
</dbReference>
<evidence type="ECO:0000313" key="2">
    <source>
        <dbReference type="EMBL" id="PWG01482.1"/>
    </source>
</evidence>
<feature type="region of interest" description="Disordered" evidence="1">
    <location>
        <begin position="284"/>
        <end position="320"/>
    </location>
</feature>
<feature type="compositionally biased region" description="Basic and acidic residues" evidence="1">
    <location>
        <begin position="308"/>
        <end position="318"/>
    </location>
</feature>
<reference evidence="2 3" key="1">
    <citation type="submission" date="2018-05" db="EMBL/GenBank/DDBJ databases">
        <title>Genome of Sphingosinicella humi QZX222.</title>
        <authorList>
            <person name="Qiao Z."/>
            <person name="Wang G."/>
        </authorList>
    </citation>
    <scope>NUCLEOTIDE SEQUENCE [LARGE SCALE GENOMIC DNA]</scope>
    <source>
        <strain evidence="2 3">QZX222</strain>
    </source>
</reference>
<accession>A0A2U2IZG5</accession>
<dbReference type="OrthoDB" id="7556901at2"/>
<evidence type="ECO:0008006" key="4">
    <source>
        <dbReference type="Google" id="ProtNLM"/>
    </source>
</evidence>
<proteinExistence type="predicted"/>
<evidence type="ECO:0000313" key="3">
    <source>
        <dbReference type="Proteomes" id="UP000245916"/>
    </source>
</evidence>
<name>A0A2U2IZG5_9SPHN</name>